<comment type="similarity">
    <text evidence="3">Belongs to the acetyltransferase family. RimJ subfamily.</text>
</comment>
<evidence type="ECO:0000313" key="6">
    <source>
        <dbReference type="Proteomes" id="UP000606889"/>
    </source>
</evidence>
<keyword evidence="1" id="KW-0808">Transferase</keyword>
<reference evidence="5 6" key="1">
    <citation type="submission" date="2020-08" db="EMBL/GenBank/DDBJ databases">
        <title>Genome public.</title>
        <authorList>
            <person name="Liu C."/>
            <person name="Sun Q."/>
        </authorList>
    </citation>
    <scope>NUCLEOTIDE SEQUENCE [LARGE SCALE GENOMIC DNA]</scope>
    <source>
        <strain evidence="5 6">NSJ-35</strain>
    </source>
</reference>
<accession>A0ABR7EHW3</accession>
<keyword evidence="2" id="KW-0012">Acyltransferase</keyword>
<dbReference type="PANTHER" id="PTHR43792">
    <property type="entry name" value="GNAT FAMILY, PUTATIVE (AFU_ORTHOLOGUE AFUA_3G00765)-RELATED-RELATED"/>
    <property type="match status" value="1"/>
</dbReference>
<dbReference type="EMBL" id="JACOON010000007">
    <property type="protein sequence ID" value="MBC5649361.1"/>
    <property type="molecule type" value="Genomic_DNA"/>
</dbReference>
<dbReference type="RefSeq" id="WP_186858798.1">
    <property type="nucleotide sequence ID" value="NZ_JACOON010000007.1"/>
</dbReference>
<evidence type="ECO:0000259" key="4">
    <source>
        <dbReference type="PROSITE" id="PS51186"/>
    </source>
</evidence>
<dbReference type="SUPFAM" id="SSF55729">
    <property type="entry name" value="Acyl-CoA N-acyltransferases (Nat)"/>
    <property type="match status" value="1"/>
</dbReference>
<dbReference type="InterPro" id="IPR051531">
    <property type="entry name" value="N-acetyltransferase"/>
</dbReference>
<evidence type="ECO:0000313" key="5">
    <source>
        <dbReference type="EMBL" id="MBC5649361.1"/>
    </source>
</evidence>
<keyword evidence="6" id="KW-1185">Reference proteome</keyword>
<organism evidence="5 6">
    <name type="scientific">Christensenella tenuis</name>
    <dbReference type="NCBI Taxonomy" id="2763033"/>
    <lineage>
        <taxon>Bacteria</taxon>
        <taxon>Bacillati</taxon>
        <taxon>Bacillota</taxon>
        <taxon>Clostridia</taxon>
        <taxon>Christensenellales</taxon>
        <taxon>Christensenellaceae</taxon>
        <taxon>Christensenella</taxon>
    </lineage>
</organism>
<dbReference type="Pfam" id="PF13302">
    <property type="entry name" value="Acetyltransf_3"/>
    <property type="match status" value="1"/>
</dbReference>
<dbReference type="Gene3D" id="3.40.630.30">
    <property type="match status" value="1"/>
</dbReference>
<proteinExistence type="inferred from homology"/>
<gene>
    <name evidence="5" type="ORF">H8S18_13520</name>
</gene>
<name>A0ABR7EHW3_9FIRM</name>
<protein>
    <submittedName>
        <fullName evidence="5">GNAT family N-acetyltransferase</fullName>
    </submittedName>
</protein>
<dbReference type="InterPro" id="IPR000182">
    <property type="entry name" value="GNAT_dom"/>
</dbReference>
<evidence type="ECO:0000256" key="1">
    <source>
        <dbReference type="ARBA" id="ARBA00022679"/>
    </source>
</evidence>
<dbReference type="PROSITE" id="PS51186">
    <property type="entry name" value="GNAT"/>
    <property type="match status" value="1"/>
</dbReference>
<sequence>MEFVLRKWKPEDAASILEYANNEKIAAALRNAFPHPYTLEDAKAYIRACIEKGGDRQVTRAILVNGHAAGSIGMFFGTDVYEKSAELGYWLGEPFWGQGIMSEAVIRMCRYVFAKYDIERIFAEPFAGNRASRRVLEKAGFTLEGVLRSSVYKNGMLQDSCMYALLRR</sequence>
<dbReference type="PANTHER" id="PTHR43792:SF8">
    <property type="entry name" value="[RIBOSOMAL PROTEIN US5]-ALANINE N-ACETYLTRANSFERASE"/>
    <property type="match status" value="1"/>
</dbReference>
<dbReference type="InterPro" id="IPR016181">
    <property type="entry name" value="Acyl_CoA_acyltransferase"/>
</dbReference>
<dbReference type="Proteomes" id="UP000606889">
    <property type="component" value="Unassembled WGS sequence"/>
</dbReference>
<evidence type="ECO:0000256" key="3">
    <source>
        <dbReference type="ARBA" id="ARBA00038502"/>
    </source>
</evidence>
<feature type="domain" description="N-acetyltransferase" evidence="4">
    <location>
        <begin position="3"/>
        <end position="164"/>
    </location>
</feature>
<evidence type="ECO:0000256" key="2">
    <source>
        <dbReference type="ARBA" id="ARBA00023315"/>
    </source>
</evidence>
<comment type="caution">
    <text evidence="5">The sequence shown here is derived from an EMBL/GenBank/DDBJ whole genome shotgun (WGS) entry which is preliminary data.</text>
</comment>